<proteinExistence type="predicted"/>
<accession>A0A1G2P1U6</accession>
<keyword evidence="1" id="KW-0472">Membrane</keyword>
<gene>
    <name evidence="2" type="ORF">A3H68_01345</name>
</gene>
<dbReference type="Proteomes" id="UP000176429">
    <property type="component" value="Unassembled WGS sequence"/>
</dbReference>
<organism evidence="2 3">
    <name type="scientific">Candidatus Taylorbacteria bacterium RIFCSPLOWO2_02_FULL_46_40</name>
    <dbReference type="NCBI Taxonomy" id="1802329"/>
    <lineage>
        <taxon>Bacteria</taxon>
        <taxon>Candidatus Tayloriibacteriota</taxon>
    </lineage>
</organism>
<evidence type="ECO:0008006" key="4">
    <source>
        <dbReference type="Google" id="ProtNLM"/>
    </source>
</evidence>
<evidence type="ECO:0000256" key="1">
    <source>
        <dbReference type="SAM" id="Phobius"/>
    </source>
</evidence>
<protein>
    <recommendedName>
        <fullName evidence="4">Cell division protein FtsL</fullName>
    </recommendedName>
</protein>
<evidence type="ECO:0000313" key="3">
    <source>
        <dbReference type="Proteomes" id="UP000176429"/>
    </source>
</evidence>
<evidence type="ECO:0000313" key="2">
    <source>
        <dbReference type="EMBL" id="OHA42253.1"/>
    </source>
</evidence>
<feature type="transmembrane region" description="Helical" evidence="1">
    <location>
        <begin position="17"/>
        <end position="40"/>
    </location>
</feature>
<keyword evidence="1" id="KW-0812">Transmembrane</keyword>
<keyword evidence="1" id="KW-1133">Transmembrane helix</keyword>
<sequence length="105" mass="11567">MTVSNNKIFAQKIRARVFYSLSAFVSASFILYGVFISGAINLSARAHAVELKTMEIAGKMSDMESRFIKVSSSVTPSLAKDMGFVESENIQYVSRKPLAVLNSHE</sequence>
<comment type="caution">
    <text evidence="2">The sequence shown here is derived from an EMBL/GenBank/DDBJ whole genome shotgun (WGS) entry which is preliminary data.</text>
</comment>
<reference evidence="2 3" key="1">
    <citation type="journal article" date="2016" name="Nat. Commun.">
        <title>Thousands of microbial genomes shed light on interconnected biogeochemical processes in an aquifer system.</title>
        <authorList>
            <person name="Anantharaman K."/>
            <person name="Brown C.T."/>
            <person name="Hug L.A."/>
            <person name="Sharon I."/>
            <person name="Castelle C.J."/>
            <person name="Probst A.J."/>
            <person name="Thomas B.C."/>
            <person name="Singh A."/>
            <person name="Wilkins M.J."/>
            <person name="Karaoz U."/>
            <person name="Brodie E.L."/>
            <person name="Williams K.H."/>
            <person name="Hubbard S.S."/>
            <person name="Banfield J.F."/>
        </authorList>
    </citation>
    <scope>NUCLEOTIDE SEQUENCE [LARGE SCALE GENOMIC DNA]</scope>
</reference>
<name>A0A1G2P1U6_9BACT</name>
<dbReference type="AlphaFoldDB" id="A0A1G2P1U6"/>
<dbReference type="EMBL" id="MHSH01000009">
    <property type="protein sequence ID" value="OHA42253.1"/>
    <property type="molecule type" value="Genomic_DNA"/>
</dbReference>